<dbReference type="SUPFAM" id="SSF54236">
    <property type="entry name" value="Ubiquitin-like"/>
    <property type="match status" value="1"/>
</dbReference>
<dbReference type="PANTHER" id="PTHR23333">
    <property type="entry name" value="UBX DOMAIN CONTAINING PROTEIN"/>
    <property type="match status" value="1"/>
</dbReference>
<dbReference type="Gene3D" id="3.10.20.90">
    <property type="entry name" value="Phosphatidylinositol 3-kinase Catalytic Subunit, Chain A, domain 1"/>
    <property type="match status" value="1"/>
</dbReference>
<feature type="compositionally biased region" description="Basic and acidic residues" evidence="1">
    <location>
        <begin position="8"/>
        <end position="21"/>
    </location>
</feature>
<dbReference type="GO" id="GO:0043161">
    <property type="term" value="P:proteasome-mediated ubiquitin-dependent protein catabolic process"/>
    <property type="evidence" value="ECO:0007669"/>
    <property type="project" value="TreeGrafter"/>
</dbReference>
<dbReference type="InterPro" id="IPR001012">
    <property type="entry name" value="UBX_dom"/>
</dbReference>
<feature type="region of interest" description="Disordered" evidence="1">
    <location>
        <begin position="1"/>
        <end position="48"/>
    </location>
</feature>
<dbReference type="Gene3D" id="3.30.420.210">
    <property type="entry name" value="SEP domain"/>
    <property type="match status" value="1"/>
</dbReference>
<sequence length="281" mass="30206">MSNIRGLSDLKDEDEPKDKNNDYYAGGEKSGQLIRGAPEDSDSDEVESFFNSARKVGARSGSSSDLPSQAFRGAARNINGETKEAPMDALNRVITFYSNGVFTVDDGLMRHVADPSNLDFLSSISRGETPRELEDGAKGRPITVNLIRRDEPYVPPPASTTFTGTARTLGSSSALSSSSTATTMDGDLTSSDAEPFVGVDDSKPTTALQLRLPDGSRQVAKFNRCHTIRDVRRFLQGEVGKVVGTGFQLVAPPNRLFGSDVLDKTLEEADLISAVLIVKKA</sequence>
<dbReference type="SMART" id="SM00166">
    <property type="entry name" value="UBX"/>
    <property type="match status" value="1"/>
</dbReference>
<evidence type="ECO:0000256" key="1">
    <source>
        <dbReference type="SAM" id="MobiDB-lite"/>
    </source>
</evidence>
<dbReference type="InterPro" id="IPR029071">
    <property type="entry name" value="Ubiquitin-like_domsf"/>
</dbReference>
<evidence type="ECO:0008006" key="5">
    <source>
        <dbReference type="Google" id="ProtNLM"/>
    </source>
</evidence>
<dbReference type="Pfam" id="PF08059">
    <property type="entry name" value="SEP"/>
    <property type="match status" value="1"/>
</dbReference>
<dbReference type="Pfam" id="PF00789">
    <property type="entry name" value="UBX"/>
    <property type="match status" value="1"/>
</dbReference>
<dbReference type="InterPro" id="IPR012989">
    <property type="entry name" value="SEP_domain"/>
</dbReference>
<name>A0A7S0YDD9_9CHLO</name>
<dbReference type="GO" id="GO:0005829">
    <property type="term" value="C:cytosol"/>
    <property type="evidence" value="ECO:0007669"/>
    <property type="project" value="TreeGrafter"/>
</dbReference>
<dbReference type="SUPFAM" id="SSF102848">
    <property type="entry name" value="NSFL1 (p97 ATPase) cofactor p47, SEP domain"/>
    <property type="match status" value="1"/>
</dbReference>
<dbReference type="SMART" id="SM00553">
    <property type="entry name" value="SEP"/>
    <property type="match status" value="1"/>
</dbReference>
<proteinExistence type="predicted"/>
<dbReference type="InterPro" id="IPR036241">
    <property type="entry name" value="NSFL1C_SEP_dom_sf"/>
</dbReference>
<evidence type="ECO:0000259" key="2">
    <source>
        <dbReference type="PROSITE" id="PS50033"/>
    </source>
</evidence>
<feature type="domain" description="SEP" evidence="3">
    <location>
        <begin position="89"/>
        <end position="154"/>
    </location>
</feature>
<dbReference type="GO" id="GO:0043130">
    <property type="term" value="F:ubiquitin binding"/>
    <property type="evidence" value="ECO:0007669"/>
    <property type="project" value="TreeGrafter"/>
</dbReference>
<feature type="region of interest" description="Disordered" evidence="1">
    <location>
        <begin position="150"/>
        <end position="200"/>
    </location>
</feature>
<dbReference type="PROSITE" id="PS50033">
    <property type="entry name" value="UBX"/>
    <property type="match status" value="1"/>
</dbReference>
<dbReference type="EMBL" id="HBFM01001311">
    <property type="protein sequence ID" value="CAD8764330.1"/>
    <property type="molecule type" value="Transcribed_RNA"/>
</dbReference>
<evidence type="ECO:0000259" key="3">
    <source>
        <dbReference type="PROSITE" id="PS51399"/>
    </source>
</evidence>
<dbReference type="PANTHER" id="PTHR23333:SF20">
    <property type="entry name" value="NSFL1 COFACTOR P47"/>
    <property type="match status" value="1"/>
</dbReference>
<dbReference type="GO" id="GO:0007030">
    <property type="term" value="P:Golgi organization"/>
    <property type="evidence" value="ECO:0007669"/>
    <property type="project" value="TreeGrafter"/>
</dbReference>
<feature type="compositionally biased region" description="Low complexity" evidence="1">
    <location>
        <begin position="165"/>
        <end position="183"/>
    </location>
</feature>
<reference evidence="4" key="1">
    <citation type="submission" date="2021-01" db="EMBL/GenBank/DDBJ databases">
        <authorList>
            <person name="Corre E."/>
            <person name="Pelletier E."/>
            <person name="Niang G."/>
            <person name="Scheremetjew M."/>
            <person name="Finn R."/>
            <person name="Kale V."/>
            <person name="Holt S."/>
            <person name="Cochrane G."/>
            <person name="Meng A."/>
            <person name="Brown T."/>
            <person name="Cohen L."/>
        </authorList>
    </citation>
    <scope>NUCLEOTIDE SEQUENCE</scope>
    <source>
        <strain evidence="4">SAG 63-3</strain>
    </source>
</reference>
<dbReference type="PROSITE" id="PS51399">
    <property type="entry name" value="SEP"/>
    <property type="match status" value="1"/>
</dbReference>
<feature type="domain" description="UBX" evidence="2">
    <location>
        <begin position="201"/>
        <end position="279"/>
    </location>
</feature>
<protein>
    <recommendedName>
        <fullName evidence="5">UBX domain-containing protein</fullName>
    </recommendedName>
</protein>
<accession>A0A7S0YDD9</accession>
<gene>
    <name evidence="4" type="ORF">PPAR00522_LOCUS714</name>
</gene>
<dbReference type="GO" id="GO:0031468">
    <property type="term" value="P:nuclear membrane reassembly"/>
    <property type="evidence" value="ECO:0007669"/>
    <property type="project" value="TreeGrafter"/>
</dbReference>
<organism evidence="4">
    <name type="scientific">Polytomella parva</name>
    <dbReference type="NCBI Taxonomy" id="51329"/>
    <lineage>
        <taxon>Eukaryota</taxon>
        <taxon>Viridiplantae</taxon>
        <taxon>Chlorophyta</taxon>
        <taxon>core chlorophytes</taxon>
        <taxon>Chlorophyceae</taxon>
        <taxon>CS clade</taxon>
        <taxon>Chlamydomonadales</taxon>
        <taxon>Chlamydomonadaceae</taxon>
        <taxon>Polytomella</taxon>
    </lineage>
</organism>
<dbReference type="GO" id="GO:0000045">
    <property type="term" value="P:autophagosome assembly"/>
    <property type="evidence" value="ECO:0007669"/>
    <property type="project" value="TreeGrafter"/>
</dbReference>
<dbReference type="GO" id="GO:0005634">
    <property type="term" value="C:nucleus"/>
    <property type="evidence" value="ECO:0007669"/>
    <property type="project" value="TreeGrafter"/>
</dbReference>
<dbReference type="AlphaFoldDB" id="A0A7S0YDD9"/>
<dbReference type="GO" id="GO:0061025">
    <property type="term" value="P:membrane fusion"/>
    <property type="evidence" value="ECO:0007669"/>
    <property type="project" value="TreeGrafter"/>
</dbReference>
<evidence type="ECO:0000313" key="4">
    <source>
        <dbReference type="EMBL" id="CAD8764330.1"/>
    </source>
</evidence>